<reference evidence="3" key="1">
    <citation type="submission" date="2017-05" db="EMBL/GenBank/DDBJ databases">
        <authorList>
            <person name="Song R."/>
            <person name="Chenine A.L."/>
            <person name="Ruprecht R.M."/>
        </authorList>
    </citation>
    <scope>NUCLEOTIDE SEQUENCE</scope>
    <source>
        <strain evidence="3">Kingella_eburonensis</strain>
    </source>
</reference>
<dbReference type="Pfam" id="PF01464">
    <property type="entry name" value="SLT"/>
    <property type="match status" value="1"/>
</dbReference>
<dbReference type="Gene3D" id="1.10.530.10">
    <property type="match status" value="1"/>
</dbReference>
<protein>
    <submittedName>
        <fullName evidence="3">Membrane-bound lytic murein transglycosylase D</fullName>
        <ecNumber evidence="3">4.2.2.-</ecNumber>
    </submittedName>
</protein>
<dbReference type="PANTHER" id="PTHR33734:SF22">
    <property type="entry name" value="MEMBRANE-BOUND LYTIC MUREIN TRANSGLYCOSYLASE D"/>
    <property type="match status" value="1"/>
</dbReference>
<keyword evidence="1" id="KW-0175">Coiled coil</keyword>
<dbReference type="CDD" id="cd16894">
    <property type="entry name" value="MltD-like"/>
    <property type="match status" value="1"/>
</dbReference>
<dbReference type="EMBL" id="FXUV02000038">
    <property type="protein sequence ID" value="SNB76370.1"/>
    <property type="molecule type" value="Genomic_DNA"/>
</dbReference>
<organism evidence="3">
    <name type="scientific">Kingella negevensis</name>
    <dbReference type="NCBI Taxonomy" id="1522312"/>
    <lineage>
        <taxon>Bacteria</taxon>
        <taxon>Pseudomonadati</taxon>
        <taxon>Pseudomonadota</taxon>
        <taxon>Betaproteobacteria</taxon>
        <taxon>Neisseriales</taxon>
        <taxon>Neisseriaceae</taxon>
        <taxon>Kingella</taxon>
    </lineage>
</organism>
<dbReference type="SMART" id="SM00257">
    <property type="entry name" value="LysM"/>
    <property type="match status" value="4"/>
</dbReference>
<evidence type="ECO:0000313" key="4">
    <source>
        <dbReference type="EMBL" id="SNB76370.1"/>
    </source>
</evidence>
<keyword evidence="5" id="KW-1185">Reference proteome</keyword>
<dbReference type="InterPro" id="IPR018392">
    <property type="entry name" value="LysM"/>
</dbReference>
<dbReference type="STRING" id="1522312.GCA_900177895_01707"/>
<evidence type="ECO:0000256" key="1">
    <source>
        <dbReference type="SAM" id="Coils"/>
    </source>
</evidence>
<dbReference type="InterPro" id="IPR023346">
    <property type="entry name" value="Lysozyme-like_dom_sf"/>
</dbReference>
<feature type="domain" description="LysM" evidence="2">
    <location>
        <begin position="723"/>
        <end position="766"/>
    </location>
</feature>
<reference evidence="4 5" key="2">
    <citation type="submission" date="2017-06" db="EMBL/GenBank/DDBJ databases">
        <authorList>
            <person name="Kim H.J."/>
            <person name="Triplett B.A."/>
        </authorList>
    </citation>
    <scope>NUCLEOTIDE SEQUENCE [LARGE SCALE GENOMIC DNA]</scope>
    <source>
        <strain evidence="4">Kingella_eburonensis</strain>
    </source>
</reference>
<dbReference type="Gene3D" id="3.10.350.10">
    <property type="entry name" value="LysM domain"/>
    <property type="match status" value="3"/>
</dbReference>
<dbReference type="InterPro" id="IPR008258">
    <property type="entry name" value="Transglycosylase_SLT_dom_1"/>
</dbReference>
<dbReference type="Pfam" id="PF01476">
    <property type="entry name" value="LysM"/>
    <property type="match status" value="4"/>
</dbReference>
<feature type="domain" description="LysM" evidence="2">
    <location>
        <begin position="581"/>
        <end position="624"/>
    </location>
</feature>
<accession>A0A238HHK4</accession>
<keyword evidence="3" id="KW-0456">Lyase</keyword>
<evidence type="ECO:0000259" key="2">
    <source>
        <dbReference type="PROSITE" id="PS51782"/>
    </source>
</evidence>
<dbReference type="PROSITE" id="PS51782">
    <property type="entry name" value="LYSM"/>
    <property type="match status" value="4"/>
</dbReference>
<dbReference type="AlphaFoldDB" id="A0A238HHK4"/>
<dbReference type="OrthoDB" id="9815002at2"/>
<dbReference type="CDD" id="cd00118">
    <property type="entry name" value="LysM"/>
    <property type="match status" value="3"/>
</dbReference>
<gene>
    <name evidence="3" type="primary">mltD</name>
    <name evidence="4" type="ORF">KEBURONENSIS_01661</name>
    <name evidence="3" type="ORF">KEBURONENSIS_01777</name>
</gene>
<dbReference type="EMBL" id="FXUV01000039">
    <property type="protein sequence ID" value="SMQ12954.1"/>
    <property type="molecule type" value="Genomic_DNA"/>
</dbReference>
<dbReference type="EC" id="4.2.2.-" evidence="3"/>
<sequence length="766" mass="83407">MKHTKTIALAISGLFILPNLAYGKEFQPAQTSAAMMRMQTFPFSASSSSTGFVSSLFGSGDIWGNLRKNFRMNEVNSSLVRSHESKFVNNSAYFNRTIQRSTPYMYHIANEVNKRNMPAEVALLPFIESAYVTKAKSHVGASGLWQFMPATGRHYGLEQTPLYDGRHDVYAATDAALDYLQYLYGLFGDWSLALAAYNWGEGNMSRAVNRAMAAGLPPTYENLRMPNETRNYVPKLLAVRNLVRNPQSYGLSLPDIKSEPYFKAVEVKTPMDIMAAAHLANISEDEFLRLNPAFKTPVFIPKDNRRMLLPVDSVRTFESNYKDADKKALLSWDVFTPDSRMALTDIANQTGSSVSELKQLNGVSGTHINAGRSILVAKNRASGIRSIADFAKADVDNTPDTFVEQQPVLRAGALNTVVPVARTTPVVATSNQIKAPVQEVVATTSVATSVVTEAVYTSVAQPAPKAEVAQANTVEASTPVETTVTQVINIPVIPEESEATRLTQEAQERAETQERIRVALAKADAEEAKARAISELRAAEERKRQQQIAAAEKAKAEAQAKAEAVAAKKAELELAQAKAKGIHKVSSGDTLSSIAVRYDVSVADLVFANNIKANHIETGQTLKINVRNSAKAAELAAVKKAELELAQAKGIHKVVNGDTLFNIAGRYDVSVADLIAANNIKGNHIEIGQKLKVTVKNSAKRTETTKVENDSRKSDASKSIIPATHTVKKGETLEGLAARYGLKVNDLKRFNNGESTIKVGQKIKLS</sequence>
<dbReference type="SUPFAM" id="SSF53955">
    <property type="entry name" value="Lysozyme-like"/>
    <property type="match status" value="1"/>
</dbReference>
<feature type="domain" description="LysM" evidence="2">
    <location>
        <begin position="331"/>
        <end position="376"/>
    </location>
</feature>
<feature type="domain" description="LysM" evidence="2">
    <location>
        <begin position="650"/>
        <end position="693"/>
    </location>
</feature>
<dbReference type="RefSeq" id="WP_032137772.1">
    <property type="nucleotide sequence ID" value="NZ_CCNJ01000065.1"/>
</dbReference>
<proteinExistence type="predicted"/>
<dbReference type="GO" id="GO:0016829">
    <property type="term" value="F:lyase activity"/>
    <property type="evidence" value="ECO:0007669"/>
    <property type="project" value="UniProtKB-KW"/>
</dbReference>
<feature type="coiled-coil region" evidence="1">
    <location>
        <begin position="509"/>
        <end position="580"/>
    </location>
</feature>
<dbReference type="SUPFAM" id="SSF54106">
    <property type="entry name" value="LysM domain"/>
    <property type="match status" value="3"/>
</dbReference>
<evidence type="ECO:0000313" key="3">
    <source>
        <dbReference type="EMBL" id="SMQ12954.1"/>
    </source>
</evidence>
<dbReference type="PANTHER" id="PTHR33734">
    <property type="entry name" value="LYSM DOMAIN-CONTAINING GPI-ANCHORED PROTEIN 2"/>
    <property type="match status" value="1"/>
</dbReference>
<dbReference type="InterPro" id="IPR036779">
    <property type="entry name" value="LysM_dom_sf"/>
</dbReference>
<evidence type="ECO:0000313" key="5">
    <source>
        <dbReference type="Proteomes" id="UP000215450"/>
    </source>
</evidence>
<dbReference type="Proteomes" id="UP000215450">
    <property type="component" value="Unassembled WGS sequence"/>
</dbReference>
<name>A0A238HHK4_9NEIS</name>